<feature type="domain" description="Leucine-rich repeat-containing N-terminal plant-type" evidence="7">
    <location>
        <begin position="1414"/>
        <end position="1433"/>
    </location>
</feature>
<evidence type="ECO:0000259" key="7">
    <source>
        <dbReference type="Pfam" id="PF08263"/>
    </source>
</evidence>
<dbReference type="PANTHER" id="PTHR48010:SF58">
    <property type="entry name" value="RECEPTOR PROTEIN KINASE-LIKE PROTEIN ZAR1"/>
    <property type="match status" value="1"/>
</dbReference>
<evidence type="ECO:0000256" key="3">
    <source>
        <dbReference type="SAM" id="Coils"/>
    </source>
</evidence>
<feature type="region of interest" description="Disordered" evidence="4">
    <location>
        <begin position="2337"/>
        <end position="2369"/>
    </location>
</feature>
<keyword evidence="6" id="KW-0732">Signal</keyword>
<dbReference type="FunFam" id="3.80.10.10:FF:000041">
    <property type="entry name" value="LRR receptor-like serine/threonine-protein kinase ERECTA"/>
    <property type="match status" value="1"/>
</dbReference>
<accession>K0SEW1</accession>
<feature type="compositionally biased region" description="Polar residues" evidence="4">
    <location>
        <begin position="2522"/>
        <end position="2532"/>
    </location>
</feature>
<dbReference type="InterPro" id="IPR001611">
    <property type="entry name" value="Leu-rich_rpt"/>
</dbReference>
<keyword evidence="1" id="KW-0433">Leucine-rich repeat</keyword>
<dbReference type="InterPro" id="IPR003591">
    <property type="entry name" value="Leu-rich_rpt_typical-subtyp"/>
</dbReference>
<feature type="non-terminal residue" evidence="8">
    <location>
        <position position="2589"/>
    </location>
</feature>
<feature type="compositionally biased region" description="Polar residues" evidence="4">
    <location>
        <begin position="2494"/>
        <end position="2505"/>
    </location>
</feature>
<comment type="caution">
    <text evidence="8">The sequence shown here is derived from an EMBL/GenBank/DDBJ whole genome shotgun (WGS) entry which is preliminary data.</text>
</comment>
<keyword evidence="9" id="KW-1185">Reference proteome</keyword>
<feature type="signal peptide" evidence="6">
    <location>
        <begin position="1"/>
        <end position="18"/>
    </location>
</feature>
<dbReference type="InterPro" id="IPR013210">
    <property type="entry name" value="LRR_N_plant-typ"/>
</dbReference>
<sequence length="2589" mass="282522">MRSLVYTIGLSLWLASSAEILPLIRQSNLFEVQGAEGEGSSDATGDAADWSGAARARAGEVGQSSLEVSTRTLDIEAIGGNPTASPTSSTQPSVSIVPSLAPTSSIYPSMSRSPSASQAPSINMPRGAKLVGQGVCADSINERYSSLSLEASVFKDGFSAQLCLEKCLSLSFITQLHLRGFELEQIDDALLTTVAYFTNSWYPCACLYDPDEVADGSKFTAELKRENGIGEAFIGMGVGPVSSVIPESGNPFCFAVDDDASFHGLSTYPSTPVINDSTECLNLTVSILTPQVTHDGLYLSWGLYDDSECVDTPNWLGSIGNGCDWYIEHPWACDFYDGGDGGLGVANDNCCTCNQFHTAPKLWGEKSILITPNNTFDCVDTPNWEDKDGKGCDAYKEYCPDPSDFEANGYYYDSEPEGEFLRNIESIRENCCACGGGTTSLRTNSIIIRNAIESNVCLAKDETYRFQVRAHGWTSIYETLGYSAVAYALSSHDNQIACGQFDVGDVEEGDDGFQLVQKLQSNLTTFVTVGPTNNAHSGCTVLDGRDIGQGIELLPLKCYFDGREEEGLFTRNNAWKGACSETYRLDSTCSSAYRVEADESEGYCKFEEYHQFVSDVGGGVPFSPSSAQGECLWEVWDYDFGNEDPARIEVATCCRSGFLGSEGDLTTLSCECSLLQDCGAGKTDKCSAYAAVCCEDVSCKCDYKRRACRLALENELATGEEDDGKWEADKAIPALLTAVDICQDAMSSCIFGQEPSIGGYECDFWEPLCREKPNSMSACRRADEVCCGRGFFSNPHCTCDFLTFAIDELGYEDTESNRTISCAVASTLDSSKSTEKQSLMKLYSKTGGSNWLNSKGWHDEESDHCSWAGITCNPDGHVNVIDLRANNLSGSFPARMLSGLTHLERIDLADNKLSGQMSAYVVDDRLFGAEGNCLDANGMYYGSVETSIQANTSSAYEDCYDLCQDISTNETDLVGLKTHEWEPGVIECECLYDNGTLPFLDPVYFLEIDLDVVSTELCNQACEGAVPESSTVKLVNMYIYFDFEYSSCSCYYDEEFAGTTLEDEEFAGTTLDDWGGLINGRLFWIDDFNKGAGPVASASGSTYGYGRCYTLQKLPSYNDFASLSSLRKLKHVDISNNQLSGQFDALLAPSLEYLNASHNNFTSLSRFRSYKPSHKTLRTLDLSTNSIRQNLSMILSNVPPNLVQISFANNTIRGSFPTTLDSLESLQQLDISSNVISGSLPDFSRSCPSLQVLNLSDNARTNDTGLTGDVPASISNLAFLQELHLRNNRLSGGLAGLGGMPQIKELDLSVNRFAGTVPAELGSLAGTIEVLDLSDNEFEGTVPTEIGLFQSETQISLSNNAFERASRSSDALAPLSLCSIDGFDLRRVEAMCPAERMVLRDFYIRAKGNEWTDISGWMGEHGSYCDWYGVTCDNNDEDDDYIDQHVIRLELRNNGLSGKLSPRIGNLTQLEVLDLSDNDIKGELTVTISNLEKLRVLLLSYNALIGTFPSELGQLEHLDIVHLHSNRIQGNLTIRNNQTPYESFYGMIQRNDSQVESYNLPDSPEDAFDKAMFIADCGSPSAFDVPVNCPNCTMCCNSQEDCNPKTAPSLLEIESSGFRDYESFAWVFALSVVGLCVFLWLGSSVVDYFKHRSDPSTFQQSRSMRILDAKYAIETIGVGSVYSFLLSSNIGGWLIALVTIGLQTFMLWPFILAADFDLANDNSDLVYTWKCNRDSIICEDKNDLSPYGWIVFGVLMTAFLSKDIFSGAKMIVLAGKQRHSTQRRVKFFIGGTFLVSITLFILYVSAIYNKTIATSNTDLIINSVAILFIMEIDERVYELIENTNFVRMKIRKGIDDIDSNKSGYTDDKQDGSDMESLLSEFNAFRCEQVRSNEDQKIALEQQQRSNEDQKIALEQQQSQINALMETIGKLSQNTLLDKSVYEDLARLWNDVLLYTGMQCYATPSDRRKPQTLSPHAGETQRSSVPQGNSREPARPRIDSGDLKVERLLVVIPPHVDAVARPSPPVRREGPLEHRYYPVDVSAELLPQPAGPGLLAEVVVGTPLVRVLLPQVGEDVGRRGRLEEYHHPLHLVGVELPAERYDVPEGADVLVQPLVDLVSEEPGGGHDDRDVAQADAEEARARRRQDEPHLPRQAVVVGPVGQEHAPEEPPPVREGVVRPAVGRPGLGALVPVAEEVPRAGRLGTDDGHDPLVLELAVAVAEVLDPESREPVVELVPGVRDVGAVGTREGPAAAGPVGGGRHAHGTPLVDRDRGAVRERPGRARDAVARPCIRRGKLERRGEARQGLQMPRKVGQPVLAQHRRDLVARQVREVVVDAGFEPASSDGSDGASASFSSSATTLRVGPPSTISVPSSLVSVRRNPTGLSARVILASTARSSPLLVYVGCLLWLRRKTTSPGGASGAPSTAIRGGPSPPPPSRVLPVRHSLGRSCVELFEGHLELVPEVPVPRRRPERMALPVHPGESAEGAAGWVAEEPQQSPSEKPSIQSKKKPSRDDSDTEARSETTVQRSNPASDASAMASRTYDKPPPSQNPIQHATDRLTAQLVYPPSPSLRVPGAPNLEGHDPPTANP</sequence>
<proteinExistence type="predicted"/>
<evidence type="ECO:0000256" key="6">
    <source>
        <dbReference type="SAM" id="SignalP"/>
    </source>
</evidence>
<keyword evidence="5" id="KW-1133">Transmembrane helix</keyword>
<evidence type="ECO:0000256" key="1">
    <source>
        <dbReference type="ARBA" id="ARBA00022614"/>
    </source>
</evidence>
<feature type="region of interest" description="Disordered" evidence="4">
    <location>
        <begin position="2413"/>
        <end position="2441"/>
    </location>
</feature>
<feature type="domain" description="Leucine-rich repeat-containing N-terminal plant-type" evidence="7">
    <location>
        <begin position="834"/>
        <end position="873"/>
    </location>
</feature>
<feature type="compositionally biased region" description="Basic and acidic residues" evidence="4">
    <location>
        <begin position="2511"/>
        <end position="2521"/>
    </location>
</feature>
<keyword evidence="2" id="KW-0677">Repeat</keyword>
<feature type="transmembrane region" description="Helical" evidence="5">
    <location>
        <begin position="1785"/>
        <end position="1808"/>
    </location>
</feature>
<feature type="region of interest" description="Disordered" evidence="4">
    <location>
        <begin position="35"/>
        <end position="63"/>
    </location>
</feature>
<feature type="region of interest" description="Disordered" evidence="4">
    <location>
        <begin position="2117"/>
        <end position="2176"/>
    </location>
</feature>
<evidence type="ECO:0000313" key="9">
    <source>
        <dbReference type="Proteomes" id="UP000266841"/>
    </source>
</evidence>
<evidence type="ECO:0000313" key="8">
    <source>
        <dbReference type="EMBL" id="EJK59486.1"/>
    </source>
</evidence>
<feature type="compositionally biased region" description="Low complexity" evidence="4">
    <location>
        <begin position="45"/>
        <end position="56"/>
    </location>
</feature>
<feature type="transmembrane region" description="Helical" evidence="5">
    <location>
        <begin position="1690"/>
        <end position="1711"/>
    </location>
</feature>
<evidence type="ECO:0000256" key="5">
    <source>
        <dbReference type="SAM" id="Phobius"/>
    </source>
</evidence>
<feature type="region of interest" description="Disordered" evidence="4">
    <location>
        <begin position="2476"/>
        <end position="2589"/>
    </location>
</feature>
<feature type="compositionally biased region" description="Basic and acidic residues" evidence="4">
    <location>
        <begin position="2122"/>
        <end position="2149"/>
    </location>
</feature>
<feature type="compositionally biased region" description="Polar residues" evidence="4">
    <location>
        <begin position="1979"/>
        <end position="1989"/>
    </location>
</feature>
<dbReference type="SMART" id="SM00365">
    <property type="entry name" value="LRR_SD22"/>
    <property type="match status" value="4"/>
</dbReference>
<evidence type="ECO:0000256" key="4">
    <source>
        <dbReference type="SAM" id="MobiDB-lite"/>
    </source>
</evidence>
<dbReference type="Pfam" id="PF08263">
    <property type="entry name" value="LRRNT_2"/>
    <property type="match status" value="2"/>
</dbReference>
<name>K0SEW1_THAOC</name>
<feature type="coiled-coil region" evidence="3">
    <location>
        <begin position="1899"/>
        <end position="1933"/>
    </location>
</feature>
<dbReference type="OrthoDB" id="660555at2759"/>
<feature type="chain" id="PRO_5003837091" description="Leucine-rich repeat-containing N-terminal plant-type domain-containing protein" evidence="6">
    <location>
        <begin position="19"/>
        <end position="2589"/>
    </location>
</feature>
<dbReference type="Proteomes" id="UP000266841">
    <property type="component" value="Unassembled WGS sequence"/>
</dbReference>
<protein>
    <recommendedName>
        <fullName evidence="7">Leucine-rich repeat-containing N-terminal plant-type domain-containing protein</fullName>
    </recommendedName>
</protein>
<dbReference type="InterPro" id="IPR050994">
    <property type="entry name" value="At_inactive_RLKs"/>
</dbReference>
<keyword evidence="5" id="KW-0812">Transmembrane</keyword>
<feature type="transmembrane region" description="Helical" evidence="5">
    <location>
        <begin position="1747"/>
        <end position="1765"/>
    </location>
</feature>
<feature type="compositionally biased region" description="Low complexity" evidence="4">
    <location>
        <begin position="2340"/>
        <end position="2356"/>
    </location>
</feature>
<evidence type="ECO:0000256" key="2">
    <source>
        <dbReference type="ARBA" id="ARBA00022737"/>
    </source>
</evidence>
<dbReference type="SUPFAM" id="SSF52058">
    <property type="entry name" value="L domain-like"/>
    <property type="match status" value="3"/>
</dbReference>
<dbReference type="InterPro" id="IPR032675">
    <property type="entry name" value="LRR_dom_sf"/>
</dbReference>
<feature type="transmembrane region" description="Helical" evidence="5">
    <location>
        <begin position="1624"/>
        <end position="1642"/>
    </location>
</feature>
<keyword evidence="5" id="KW-0472">Membrane</keyword>
<dbReference type="PANTHER" id="PTHR48010">
    <property type="entry name" value="OS05G0588300 PROTEIN"/>
    <property type="match status" value="1"/>
</dbReference>
<dbReference type="Gene3D" id="3.80.10.10">
    <property type="entry name" value="Ribonuclease Inhibitor"/>
    <property type="match status" value="4"/>
</dbReference>
<gene>
    <name evidence="8" type="ORF">THAOC_20282</name>
</gene>
<dbReference type="EMBL" id="AGNL01022828">
    <property type="protein sequence ID" value="EJK59486.1"/>
    <property type="molecule type" value="Genomic_DNA"/>
</dbReference>
<keyword evidence="3" id="KW-0175">Coiled coil</keyword>
<dbReference type="SMART" id="SM00369">
    <property type="entry name" value="LRR_TYP"/>
    <property type="match status" value="6"/>
</dbReference>
<organism evidence="8 9">
    <name type="scientific">Thalassiosira oceanica</name>
    <name type="common">Marine diatom</name>
    <dbReference type="NCBI Taxonomy" id="159749"/>
    <lineage>
        <taxon>Eukaryota</taxon>
        <taxon>Sar</taxon>
        <taxon>Stramenopiles</taxon>
        <taxon>Ochrophyta</taxon>
        <taxon>Bacillariophyta</taxon>
        <taxon>Coscinodiscophyceae</taxon>
        <taxon>Thalassiosirophycidae</taxon>
        <taxon>Thalassiosirales</taxon>
        <taxon>Thalassiosiraceae</taxon>
        <taxon>Thalassiosira</taxon>
    </lineage>
</organism>
<dbReference type="PROSITE" id="PS51450">
    <property type="entry name" value="LRR"/>
    <property type="match status" value="1"/>
</dbReference>
<reference evidence="8 9" key="1">
    <citation type="journal article" date="2012" name="Genome Biol.">
        <title>Genome and low-iron response of an oceanic diatom adapted to chronic iron limitation.</title>
        <authorList>
            <person name="Lommer M."/>
            <person name="Specht M."/>
            <person name="Roy A.S."/>
            <person name="Kraemer L."/>
            <person name="Andreson R."/>
            <person name="Gutowska M.A."/>
            <person name="Wolf J."/>
            <person name="Bergner S.V."/>
            <person name="Schilhabel M.B."/>
            <person name="Klostermeier U.C."/>
            <person name="Beiko R.G."/>
            <person name="Rosenstiel P."/>
            <person name="Hippler M."/>
            <person name="Laroche J."/>
        </authorList>
    </citation>
    <scope>NUCLEOTIDE SEQUENCE [LARGE SCALE GENOMIC DNA]</scope>
    <source>
        <strain evidence="8 9">CCMP1005</strain>
    </source>
</reference>
<feature type="region of interest" description="Disordered" evidence="4">
    <location>
        <begin position="1963"/>
        <end position="1998"/>
    </location>
</feature>